<evidence type="ECO:0000256" key="10">
    <source>
        <dbReference type="SAM" id="MobiDB-lite"/>
    </source>
</evidence>
<evidence type="ECO:0000256" key="6">
    <source>
        <dbReference type="ARBA" id="ARBA00022729"/>
    </source>
</evidence>
<dbReference type="EMBL" id="JAGTJQ010000005">
    <property type="protein sequence ID" value="KAH7031596.1"/>
    <property type="molecule type" value="Genomic_DNA"/>
</dbReference>
<feature type="compositionally biased region" description="Gly residues" evidence="10">
    <location>
        <begin position="120"/>
        <end position="134"/>
    </location>
</feature>
<comment type="caution">
    <text evidence="13">The sequence shown here is derived from an EMBL/GenBank/DDBJ whole genome shotgun (WGS) entry which is preliminary data.</text>
</comment>
<dbReference type="GO" id="GO:0046872">
    <property type="term" value="F:metal ion binding"/>
    <property type="evidence" value="ECO:0007669"/>
    <property type="project" value="UniProtKB-UniRule"/>
</dbReference>
<evidence type="ECO:0000256" key="1">
    <source>
        <dbReference type="ARBA" id="ARBA00004589"/>
    </source>
</evidence>
<keyword evidence="5" id="KW-0472">Membrane</keyword>
<keyword evidence="5" id="KW-0336">GPI-anchor</keyword>
<dbReference type="Proteomes" id="UP000756346">
    <property type="component" value="Unassembled WGS sequence"/>
</dbReference>
<feature type="domain" description="CFEM" evidence="12">
    <location>
        <begin position="1"/>
        <end position="114"/>
    </location>
</feature>
<feature type="region of interest" description="Disordered" evidence="10">
    <location>
        <begin position="120"/>
        <end position="164"/>
    </location>
</feature>
<keyword evidence="14" id="KW-1185">Reference proteome</keyword>
<comment type="similarity">
    <text evidence="3">Belongs to the RBT5 family.</text>
</comment>
<evidence type="ECO:0000256" key="11">
    <source>
        <dbReference type="SAM" id="SignalP"/>
    </source>
</evidence>
<dbReference type="AlphaFoldDB" id="A0A9P8Y9U7"/>
<feature type="disulfide bond" evidence="9">
    <location>
        <begin position="41"/>
        <end position="48"/>
    </location>
</feature>
<feature type="compositionally biased region" description="Polar residues" evidence="10">
    <location>
        <begin position="181"/>
        <end position="193"/>
    </location>
</feature>
<feature type="region of interest" description="Disordered" evidence="10">
    <location>
        <begin position="181"/>
        <end position="231"/>
    </location>
</feature>
<evidence type="ECO:0000256" key="2">
    <source>
        <dbReference type="ARBA" id="ARBA00004613"/>
    </source>
</evidence>
<evidence type="ECO:0000256" key="4">
    <source>
        <dbReference type="ARBA" id="ARBA00022525"/>
    </source>
</evidence>
<dbReference type="GO" id="GO:0005576">
    <property type="term" value="C:extracellular region"/>
    <property type="evidence" value="ECO:0007669"/>
    <property type="project" value="UniProtKB-SubCell"/>
</dbReference>
<keyword evidence="7 9" id="KW-1015">Disulfide bond</keyword>
<evidence type="ECO:0000259" key="12">
    <source>
        <dbReference type="PROSITE" id="PS52012"/>
    </source>
</evidence>
<accession>A0A9P8Y9U7</accession>
<name>A0A9P8Y9U7_9PEZI</name>
<dbReference type="InterPro" id="IPR008427">
    <property type="entry name" value="Extracellular_membr_CFEM_dom"/>
</dbReference>
<keyword evidence="9" id="KW-0408">Iron</keyword>
<gene>
    <name evidence="13" type="ORF">B0I36DRAFT_124600</name>
</gene>
<feature type="signal peptide" evidence="11">
    <location>
        <begin position="1"/>
        <end position="25"/>
    </location>
</feature>
<keyword evidence="8" id="KW-0449">Lipoprotein</keyword>
<proteinExistence type="inferred from homology"/>
<evidence type="ECO:0000313" key="13">
    <source>
        <dbReference type="EMBL" id="KAH7031596.1"/>
    </source>
</evidence>
<comment type="subcellular location">
    <subcellularLocation>
        <location evidence="1">Membrane</location>
        <topology evidence="1">Lipid-anchor</topology>
        <topology evidence="1">GPI-anchor</topology>
    </subcellularLocation>
    <subcellularLocation>
        <location evidence="2">Secreted</location>
    </subcellularLocation>
</comment>
<keyword evidence="6 11" id="KW-0732">Signal</keyword>
<dbReference type="RefSeq" id="XP_046013276.1">
    <property type="nucleotide sequence ID" value="XM_046148095.1"/>
</dbReference>
<evidence type="ECO:0000256" key="9">
    <source>
        <dbReference type="PROSITE-ProRule" id="PRU01356"/>
    </source>
</evidence>
<dbReference type="GO" id="GO:0098552">
    <property type="term" value="C:side of membrane"/>
    <property type="evidence" value="ECO:0007669"/>
    <property type="project" value="UniProtKB-KW"/>
</dbReference>
<evidence type="ECO:0000313" key="14">
    <source>
        <dbReference type="Proteomes" id="UP000756346"/>
    </source>
</evidence>
<protein>
    <recommendedName>
        <fullName evidence="12">CFEM domain-containing protein</fullName>
    </recommendedName>
</protein>
<feature type="chain" id="PRO_5040228049" description="CFEM domain-containing protein" evidence="11">
    <location>
        <begin position="26"/>
        <end position="250"/>
    </location>
</feature>
<dbReference type="OrthoDB" id="4772680at2759"/>
<evidence type="ECO:0000256" key="3">
    <source>
        <dbReference type="ARBA" id="ARBA00010031"/>
    </source>
</evidence>
<keyword evidence="4" id="KW-0964">Secreted</keyword>
<evidence type="ECO:0000256" key="5">
    <source>
        <dbReference type="ARBA" id="ARBA00022622"/>
    </source>
</evidence>
<keyword evidence="9" id="KW-0479">Metal-binding</keyword>
<evidence type="ECO:0000256" key="8">
    <source>
        <dbReference type="ARBA" id="ARBA00023288"/>
    </source>
</evidence>
<comment type="caution">
    <text evidence="9">Lacks conserved residue(s) required for the propagation of feature annotation.</text>
</comment>
<dbReference type="GeneID" id="70177641"/>
<dbReference type="PROSITE" id="PS52012">
    <property type="entry name" value="CFEM"/>
    <property type="match status" value="1"/>
</dbReference>
<organism evidence="13 14">
    <name type="scientific">Microdochium trichocladiopsis</name>
    <dbReference type="NCBI Taxonomy" id="1682393"/>
    <lineage>
        <taxon>Eukaryota</taxon>
        <taxon>Fungi</taxon>
        <taxon>Dikarya</taxon>
        <taxon>Ascomycota</taxon>
        <taxon>Pezizomycotina</taxon>
        <taxon>Sordariomycetes</taxon>
        <taxon>Xylariomycetidae</taxon>
        <taxon>Xylariales</taxon>
        <taxon>Microdochiaceae</taxon>
        <taxon>Microdochium</taxon>
    </lineage>
</organism>
<feature type="binding site" description="axial binding residue" evidence="9">
    <location>
        <position position="45"/>
    </location>
    <ligand>
        <name>heme</name>
        <dbReference type="ChEBI" id="CHEBI:30413"/>
    </ligand>
    <ligandPart>
        <name>Fe</name>
        <dbReference type="ChEBI" id="CHEBI:18248"/>
    </ligandPart>
</feature>
<feature type="compositionally biased region" description="Low complexity" evidence="10">
    <location>
        <begin position="194"/>
        <end position="223"/>
    </location>
</feature>
<evidence type="ECO:0000256" key="7">
    <source>
        <dbReference type="ARBA" id="ARBA00023157"/>
    </source>
</evidence>
<sequence length="250" mass="23751">MARFSALSAAVVALAFSSQAALVAGQAIDPCVQKSIREAGCGPADIKCMCQKSASGTFLTDVLTSMVQYCPKTVDVSGLFVTLSSGCKAAGVNIPPQNIQDAQQLAGTVFGGGAASGGNGAGSGAGGSAGGNGGAQPSVTPKPTATEPLVTAGAGAPVSQPTDIGESTAVINTGAANTDTNSLIVAPSTTPKPNSAGSNVVSNGSSGSSSSASSSQSTTGSNGAPPNAGARSTASLGAAVLGLAAAVMMW</sequence>
<keyword evidence="5" id="KW-0325">Glycoprotein</keyword>
<reference evidence="13" key="1">
    <citation type="journal article" date="2021" name="Nat. Commun.">
        <title>Genetic determinants of endophytism in the Arabidopsis root mycobiome.</title>
        <authorList>
            <person name="Mesny F."/>
            <person name="Miyauchi S."/>
            <person name="Thiergart T."/>
            <person name="Pickel B."/>
            <person name="Atanasova L."/>
            <person name="Karlsson M."/>
            <person name="Huettel B."/>
            <person name="Barry K.W."/>
            <person name="Haridas S."/>
            <person name="Chen C."/>
            <person name="Bauer D."/>
            <person name="Andreopoulos W."/>
            <person name="Pangilinan J."/>
            <person name="LaButti K."/>
            <person name="Riley R."/>
            <person name="Lipzen A."/>
            <person name="Clum A."/>
            <person name="Drula E."/>
            <person name="Henrissat B."/>
            <person name="Kohler A."/>
            <person name="Grigoriev I.V."/>
            <person name="Martin F.M."/>
            <person name="Hacquard S."/>
        </authorList>
    </citation>
    <scope>NUCLEOTIDE SEQUENCE</scope>
    <source>
        <strain evidence="13">MPI-CAGE-CH-0230</strain>
    </source>
</reference>
<keyword evidence="9" id="KW-0349">Heme</keyword>